<dbReference type="AlphaFoldDB" id="A0A8K0J882"/>
<keyword evidence="1" id="KW-0732">Signal</keyword>
<organism evidence="2 3">
    <name type="scientific">Claviceps africana</name>
    <dbReference type="NCBI Taxonomy" id="83212"/>
    <lineage>
        <taxon>Eukaryota</taxon>
        <taxon>Fungi</taxon>
        <taxon>Dikarya</taxon>
        <taxon>Ascomycota</taxon>
        <taxon>Pezizomycotina</taxon>
        <taxon>Sordariomycetes</taxon>
        <taxon>Hypocreomycetidae</taxon>
        <taxon>Hypocreales</taxon>
        <taxon>Clavicipitaceae</taxon>
        <taxon>Claviceps</taxon>
    </lineage>
</organism>
<proteinExistence type="predicted"/>
<sequence length="104" mass="11088">MQFLTLLIATASVALAVPAAPQATGQAGKGDGLPHWCNGGSPGDNTCEKKGLNTYCCSFNKHGEYIYWRGVQMQSTNGQKDKDGHPIWTCDTDKDGFGGLTYCA</sequence>
<dbReference type="OrthoDB" id="4953885at2759"/>
<comment type="caution">
    <text evidence="2">The sequence shown here is derived from an EMBL/GenBank/DDBJ whole genome shotgun (WGS) entry which is preliminary data.</text>
</comment>
<dbReference type="Proteomes" id="UP000811619">
    <property type="component" value="Unassembled WGS sequence"/>
</dbReference>
<feature type="chain" id="PRO_5035478671" evidence="1">
    <location>
        <begin position="17"/>
        <end position="104"/>
    </location>
</feature>
<protein>
    <submittedName>
        <fullName evidence="2">Uncharacterized protein</fullName>
    </submittedName>
</protein>
<evidence type="ECO:0000313" key="3">
    <source>
        <dbReference type="Proteomes" id="UP000811619"/>
    </source>
</evidence>
<accession>A0A8K0J882</accession>
<gene>
    <name evidence="2" type="ORF">E4U42_004294</name>
</gene>
<evidence type="ECO:0000256" key="1">
    <source>
        <dbReference type="SAM" id="SignalP"/>
    </source>
</evidence>
<evidence type="ECO:0000313" key="2">
    <source>
        <dbReference type="EMBL" id="KAG5925439.1"/>
    </source>
</evidence>
<feature type="signal peptide" evidence="1">
    <location>
        <begin position="1"/>
        <end position="16"/>
    </location>
</feature>
<name>A0A8K0J882_9HYPO</name>
<keyword evidence="3" id="KW-1185">Reference proteome</keyword>
<reference evidence="2" key="1">
    <citation type="journal article" date="2020" name="bioRxiv">
        <title>Whole genome comparisons of ergot fungi reveals the divergence and evolution of species within the genus Claviceps are the result of varying mechanisms driving genome evolution and host range expansion.</title>
        <authorList>
            <person name="Wyka S.A."/>
            <person name="Mondo S.J."/>
            <person name="Liu M."/>
            <person name="Dettman J."/>
            <person name="Nalam V."/>
            <person name="Broders K.D."/>
        </authorList>
    </citation>
    <scope>NUCLEOTIDE SEQUENCE</scope>
    <source>
        <strain evidence="2">CCC 489</strain>
    </source>
</reference>
<dbReference type="EMBL" id="SRPY01000374">
    <property type="protein sequence ID" value="KAG5925439.1"/>
    <property type="molecule type" value="Genomic_DNA"/>
</dbReference>